<accession>A0A8J7EYU1</accession>
<name>A0A8J7EYU1_9CYAN</name>
<comment type="caution">
    <text evidence="2">The sequence shown here is derived from an EMBL/GenBank/DDBJ whole genome shotgun (WGS) entry which is preliminary data.</text>
</comment>
<keyword evidence="3" id="KW-1185">Reference proteome</keyword>
<proteinExistence type="predicted"/>
<feature type="region of interest" description="Disordered" evidence="1">
    <location>
        <begin position="1"/>
        <end position="26"/>
    </location>
</feature>
<evidence type="ECO:0000313" key="2">
    <source>
        <dbReference type="EMBL" id="MBE9212338.1"/>
    </source>
</evidence>
<feature type="compositionally biased region" description="Polar residues" evidence="1">
    <location>
        <begin position="1"/>
        <end position="15"/>
    </location>
</feature>
<sequence>MKSDISPESTQTFGTDSPKKPEVHAPPLVEFNERDWKILVELFDRKDSDEIEADINKKLSWMVPEPAWEDEPLDFLQEYL</sequence>
<evidence type="ECO:0000256" key="1">
    <source>
        <dbReference type="SAM" id="MobiDB-lite"/>
    </source>
</evidence>
<dbReference type="AlphaFoldDB" id="A0A8J7EYU1"/>
<organism evidence="2 3">
    <name type="scientific">Plectonema cf. radiosum LEGE 06105</name>
    <dbReference type="NCBI Taxonomy" id="945769"/>
    <lineage>
        <taxon>Bacteria</taxon>
        <taxon>Bacillati</taxon>
        <taxon>Cyanobacteriota</taxon>
        <taxon>Cyanophyceae</taxon>
        <taxon>Oscillatoriophycideae</taxon>
        <taxon>Oscillatoriales</taxon>
        <taxon>Microcoleaceae</taxon>
        <taxon>Plectonema</taxon>
    </lineage>
</organism>
<protein>
    <submittedName>
        <fullName evidence="2">Uncharacterized protein</fullName>
    </submittedName>
</protein>
<dbReference type="EMBL" id="JADEWL010000013">
    <property type="protein sequence ID" value="MBE9212338.1"/>
    <property type="molecule type" value="Genomic_DNA"/>
</dbReference>
<reference evidence="2" key="1">
    <citation type="submission" date="2020-10" db="EMBL/GenBank/DDBJ databases">
        <authorList>
            <person name="Castelo-Branco R."/>
            <person name="Eusebio N."/>
            <person name="Adriana R."/>
            <person name="Vieira A."/>
            <person name="Brugerolle De Fraissinette N."/>
            <person name="Rezende De Castro R."/>
            <person name="Schneider M.P."/>
            <person name="Vasconcelos V."/>
            <person name="Leao P.N."/>
        </authorList>
    </citation>
    <scope>NUCLEOTIDE SEQUENCE</scope>
    <source>
        <strain evidence="2">LEGE 06105</strain>
    </source>
</reference>
<dbReference type="RefSeq" id="WP_193918172.1">
    <property type="nucleotide sequence ID" value="NZ_JADEWL010000013.1"/>
</dbReference>
<gene>
    <name evidence="2" type="ORF">IQ247_06385</name>
</gene>
<dbReference type="Proteomes" id="UP000620559">
    <property type="component" value="Unassembled WGS sequence"/>
</dbReference>
<evidence type="ECO:0000313" key="3">
    <source>
        <dbReference type="Proteomes" id="UP000620559"/>
    </source>
</evidence>